<dbReference type="VEuPathDB" id="CryptoDB:Vbra_8895"/>
<gene>
    <name evidence="2" type="ORF">Vbra_8895</name>
</gene>
<organism evidence="2 3">
    <name type="scientific">Vitrella brassicaformis (strain CCMP3155)</name>
    <dbReference type="NCBI Taxonomy" id="1169540"/>
    <lineage>
        <taxon>Eukaryota</taxon>
        <taxon>Sar</taxon>
        <taxon>Alveolata</taxon>
        <taxon>Colpodellida</taxon>
        <taxon>Vitrellaceae</taxon>
        <taxon>Vitrella</taxon>
    </lineage>
</organism>
<reference evidence="2 3" key="1">
    <citation type="submission" date="2014-11" db="EMBL/GenBank/DDBJ databases">
        <authorList>
            <person name="Zhu J."/>
            <person name="Qi W."/>
            <person name="Song R."/>
        </authorList>
    </citation>
    <scope>NUCLEOTIDE SEQUENCE [LARGE SCALE GENOMIC DNA]</scope>
</reference>
<feature type="region of interest" description="Disordered" evidence="1">
    <location>
        <begin position="1"/>
        <end position="202"/>
    </location>
</feature>
<feature type="compositionally biased region" description="Polar residues" evidence="1">
    <location>
        <begin position="7"/>
        <end position="36"/>
    </location>
</feature>
<feature type="compositionally biased region" description="Basic and acidic residues" evidence="1">
    <location>
        <begin position="283"/>
        <end position="297"/>
    </location>
</feature>
<protein>
    <submittedName>
        <fullName evidence="2">Uncharacterized protein</fullName>
    </submittedName>
</protein>
<accession>A0A0G4F939</accession>
<dbReference type="AlphaFoldDB" id="A0A0G4F939"/>
<dbReference type="Proteomes" id="UP000041254">
    <property type="component" value="Unassembled WGS sequence"/>
</dbReference>
<dbReference type="EMBL" id="CDMY01000388">
    <property type="protein sequence ID" value="CEM08870.1"/>
    <property type="molecule type" value="Genomic_DNA"/>
</dbReference>
<dbReference type="InParanoid" id="A0A0G4F939"/>
<evidence type="ECO:0000313" key="3">
    <source>
        <dbReference type="Proteomes" id="UP000041254"/>
    </source>
</evidence>
<sequence length="340" mass="35362">MDEGSDSSKQSPNDTTEKSSSASSVHPSLNLPQNGSHIDPKAQPMSDLPLDAQGEAAASAGSAEDSSGQQGAADAKQDDAMERLAAYLLSIAKDSPEHKQQRPEQPNPSPLSAKDDTDTAGEPSPLTVASQQQNQAGGTAGGAAEGAGEGGEGGGGEQQESGDGDGSGDKKDGSGQEGGAGGQEDDEEDEDKHPSPNGPQEEAGCLLLQVGYGRLSSLRLPFRVGVGKEYEVQSMIQVHNHTAQATVVSWEDGKKLICQMARPFDVPSLLSDVKKNLPWTKGGGDKEPNKSTKEPNKPTKTLRHHLAEALGYKFKFDIGADAIVADTGGGGDREGQRERV</sequence>
<feature type="compositionally biased region" description="Low complexity" evidence="1">
    <location>
        <begin position="51"/>
        <end position="74"/>
    </location>
</feature>
<keyword evidence="3" id="KW-1185">Reference proteome</keyword>
<name>A0A0G4F939_VITBC</name>
<feature type="compositionally biased region" description="Gly residues" evidence="1">
    <location>
        <begin position="138"/>
        <end position="157"/>
    </location>
</feature>
<evidence type="ECO:0000256" key="1">
    <source>
        <dbReference type="SAM" id="MobiDB-lite"/>
    </source>
</evidence>
<proteinExistence type="predicted"/>
<feature type="region of interest" description="Disordered" evidence="1">
    <location>
        <begin position="275"/>
        <end position="300"/>
    </location>
</feature>
<evidence type="ECO:0000313" key="2">
    <source>
        <dbReference type="EMBL" id="CEM08870.1"/>
    </source>
</evidence>